<feature type="domain" description="Flagellar basal-body/hook protein C-terminal" evidence="7">
    <location>
        <begin position="378"/>
        <end position="418"/>
    </location>
</feature>
<dbReference type="OrthoDB" id="8372879at2"/>
<dbReference type="InterPro" id="IPR053967">
    <property type="entry name" value="LlgE_F_G-like_D1"/>
</dbReference>
<dbReference type="GO" id="GO:0009425">
    <property type="term" value="C:bacterial-type flagellum basal body"/>
    <property type="evidence" value="ECO:0007669"/>
    <property type="project" value="UniProtKB-SubCell"/>
</dbReference>
<gene>
    <name evidence="10" type="ORF">IQ16_03106</name>
</gene>
<evidence type="ECO:0000259" key="9">
    <source>
        <dbReference type="Pfam" id="PF22692"/>
    </source>
</evidence>
<dbReference type="EMBL" id="VLLA01000006">
    <property type="protein sequence ID" value="TWI71486.1"/>
    <property type="molecule type" value="Genomic_DNA"/>
</dbReference>
<name>A0A562RSZ3_9BRAD</name>
<dbReference type="PANTHER" id="PTHR30435:SF1">
    <property type="entry name" value="FLAGELLAR HOOK PROTEIN FLGE"/>
    <property type="match status" value="1"/>
</dbReference>
<dbReference type="NCBIfam" id="TIGR03506">
    <property type="entry name" value="FlgEFG_subfam"/>
    <property type="match status" value="1"/>
</dbReference>
<dbReference type="InterPro" id="IPR010930">
    <property type="entry name" value="Flg_bb/hook_C_dom"/>
</dbReference>
<keyword evidence="10" id="KW-0966">Cell projection</keyword>
<reference evidence="10 11" key="1">
    <citation type="journal article" date="2015" name="Stand. Genomic Sci.">
        <title>Genomic Encyclopedia of Bacterial and Archaeal Type Strains, Phase III: the genomes of soil and plant-associated and newly described type strains.</title>
        <authorList>
            <person name="Whitman W.B."/>
            <person name="Woyke T."/>
            <person name="Klenk H.P."/>
            <person name="Zhou Y."/>
            <person name="Lilburn T.G."/>
            <person name="Beck B.J."/>
            <person name="De Vos P."/>
            <person name="Vandamme P."/>
            <person name="Eisen J.A."/>
            <person name="Garrity G."/>
            <person name="Hugenholtz P."/>
            <person name="Kyrpides N.C."/>
        </authorList>
    </citation>
    <scope>NUCLEOTIDE SEQUENCE [LARGE SCALE GENOMIC DNA]</scope>
    <source>
        <strain evidence="10 11">CGMCC 1.10948</strain>
    </source>
</reference>
<dbReference type="AlphaFoldDB" id="A0A562RSZ3"/>
<evidence type="ECO:0000259" key="6">
    <source>
        <dbReference type="Pfam" id="PF00460"/>
    </source>
</evidence>
<keyword evidence="11" id="KW-1185">Reference proteome</keyword>
<evidence type="ECO:0000256" key="4">
    <source>
        <dbReference type="ARBA" id="ARBA00023143"/>
    </source>
</evidence>
<comment type="caution">
    <text evidence="10">The sequence shown here is derived from an EMBL/GenBank/DDBJ whole genome shotgun (WGS) entry which is preliminary data.</text>
</comment>
<dbReference type="RefSeq" id="WP_018641136.1">
    <property type="nucleotide sequence ID" value="NZ_VLLA01000006.1"/>
</dbReference>
<dbReference type="Proteomes" id="UP000316291">
    <property type="component" value="Unassembled WGS sequence"/>
</dbReference>
<evidence type="ECO:0000256" key="1">
    <source>
        <dbReference type="ARBA" id="ARBA00004117"/>
    </source>
</evidence>
<comment type="function">
    <text evidence="5">A flexible structure which links the flagellar filament to the drive apparatus in the basal body.</text>
</comment>
<keyword evidence="10" id="KW-0282">Flagellum</keyword>
<dbReference type="InterPro" id="IPR011491">
    <property type="entry name" value="FlgE_D2"/>
</dbReference>
<evidence type="ECO:0000256" key="2">
    <source>
        <dbReference type="ARBA" id="ARBA00009677"/>
    </source>
</evidence>
<sequence length="421" mass="42238">MSLTGALSSAISALSAQSQSLSMISDNIANSDTTGYKTTSAMFDALVTASSNTTSYASGGVTVSGRSNITQQGLLAATSNATDVAIQGSGFFVVTSATSGGITSYTRNGAFTINNAGYLENNGSYLEGWRTDADGNVVGSESASNLEAINTQVASTSGSATTKTTIAANLPSDAATGDTYTSSMTVYDSLGAANTMQITWTKTGTNAWSASFANPTSSSDTTTATGTASGTIDITFNSDGSLASTSPDPATVSITGWTDGATDSTITMDLGTVGGTDGLTQYASGETTPSVNVTSIDSDGLSYGKLSSISIGKNGVVDATYSNGETIAIYKIAVATFADPNGLAASSDGLYSATVTSGNASLQASGENGAGTIYGSELESSTTDTSSQFSSMISAQQAYSAASQVISTVNKMYDTLISAMR</sequence>
<dbReference type="Gene3D" id="2.60.98.20">
    <property type="entry name" value="Flagellar hook protein FlgE"/>
    <property type="match status" value="1"/>
</dbReference>
<accession>A0A562RSZ3</accession>
<evidence type="ECO:0000259" key="8">
    <source>
        <dbReference type="Pfam" id="PF07559"/>
    </source>
</evidence>
<dbReference type="PROSITE" id="PS00588">
    <property type="entry name" value="FLAGELLA_BB_ROD"/>
    <property type="match status" value="1"/>
</dbReference>
<dbReference type="NCBIfam" id="NF004242">
    <property type="entry name" value="PRK05682.2-1"/>
    <property type="match status" value="1"/>
</dbReference>
<dbReference type="Pfam" id="PF06429">
    <property type="entry name" value="Flg_bbr_C"/>
    <property type="match status" value="1"/>
</dbReference>
<organism evidence="10 11">
    <name type="scientific">Bradyrhizobium huanghuaihaiense</name>
    <dbReference type="NCBI Taxonomy" id="990078"/>
    <lineage>
        <taxon>Bacteria</taxon>
        <taxon>Pseudomonadati</taxon>
        <taxon>Pseudomonadota</taxon>
        <taxon>Alphaproteobacteria</taxon>
        <taxon>Hyphomicrobiales</taxon>
        <taxon>Nitrobacteraceae</taxon>
        <taxon>Bradyrhizobium</taxon>
    </lineage>
</organism>
<evidence type="ECO:0000313" key="10">
    <source>
        <dbReference type="EMBL" id="TWI71486.1"/>
    </source>
</evidence>
<feature type="domain" description="Flagellar hook protein FlgE D2" evidence="8">
    <location>
        <begin position="167"/>
        <end position="300"/>
    </location>
</feature>
<feature type="domain" description="Flagellar hook protein FlgE/F/G-like D1" evidence="9">
    <location>
        <begin position="85"/>
        <end position="127"/>
    </location>
</feature>
<dbReference type="PANTHER" id="PTHR30435">
    <property type="entry name" value="FLAGELLAR PROTEIN"/>
    <property type="match status" value="1"/>
</dbReference>
<dbReference type="InterPro" id="IPR037058">
    <property type="entry name" value="Falgellar_hook_FlgE_sf"/>
</dbReference>
<evidence type="ECO:0000256" key="5">
    <source>
        <dbReference type="RuleBase" id="RU362116"/>
    </source>
</evidence>
<protein>
    <recommendedName>
        <fullName evidence="3 5">Flagellar hook protein FlgE</fullName>
    </recommendedName>
</protein>
<dbReference type="GO" id="GO:0009424">
    <property type="term" value="C:bacterial-type flagellum hook"/>
    <property type="evidence" value="ECO:0007669"/>
    <property type="project" value="TreeGrafter"/>
</dbReference>
<evidence type="ECO:0000313" key="11">
    <source>
        <dbReference type="Proteomes" id="UP000316291"/>
    </source>
</evidence>
<dbReference type="Pfam" id="PF07559">
    <property type="entry name" value="FlgE_D2"/>
    <property type="match status" value="1"/>
</dbReference>
<evidence type="ECO:0000256" key="3">
    <source>
        <dbReference type="ARBA" id="ARBA00019015"/>
    </source>
</evidence>
<dbReference type="InterPro" id="IPR001444">
    <property type="entry name" value="Flag_bb_rod_N"/>
</dbReference>
<dbReference type="Pfam" id="PF00460">
    <property type="entry name" value="Flg_bb_rod"/>
    <property type="match status" value="1"/>
</dbReference>
<dbReference type="InterPro" id="IPR037925">
    <property type="entry name" value="FlgE/F/G-like"/>
</dbReference>
<proteinExistence type="inferred from homology"/>
<evidence type="ECO:0000259" key="7">
    <source>
        <dbReference type="Pfam" id="PF06429"/>
    </source>
</evidence>
<dbReference type="GO" id="GO:0005829">
    <property type="term" value="C:cytosol"/>
    <property type="evidence" value="ECO:0007669"/>
    <property type="project" value="TreeGrafter"/>
</dbReference>
<dbReference type="SUPFAM" id="SSF117143">
    <property type="entry name" value="Flagellar hook protein flgE"/>
    <property type="match status" value="1"/>
</dbReference>
<keyword evidence="4 5" id="KW-0975">Bacterial flagellum</keyword>
<feature type="domain" description="Flagellar basal body rod protein N-terminal" evidence="6">
    <location>
        <begin position="9"/>
        <end position="37"/>
    </location>
</feature>
<comment type="similarity">
    <text evidence="2 5">Belongs to the flagella basal body rod proteins family.</text>
</comment>
<dbReference type="InterPro" id="IPR020013">
    <property type="entry name" value="Flagellar_FlgE/F/G"/>
</dbReference>
<comment type="subcellular location">
    <subcellularLocation>
        <location evidence="1 5">Bacterial flagellum basal body</location>
    </subcellularLocation>
</comment>
<dbReference type="InterPro" id="IPR019776">
    <property type="entry name" value="Flagellar_basal_body_rod_CS"/>
</dbReference>
<keyword evidence="10" id="KW-0969">Cilium</keyword>
<dbReference type="Pfam" id="PF22692">
    <property type="entry name" value="LlgE_F_G_D1"/>
    <property type="match status" value="1"/>
</dbReference>
<dbReference type="GO" id="GO:0071978">
    <property type="term" value="P:bacterial-type flagellum-dependent swarming motility"/>
    <property type="evidence" value="ECO:0007669"/>
    <property type="project" value="TreeGrafter"/>
</dbReference>